<dbReference type="SMART" id="SM00388">
    <property type="entry name" value="HisKA"/>
    <property type="match status" value="1"/>
</dbReference>
<dbReference type="InterPro" id="IPR036890">
    <property type="entry name" value="HATPase_C_sf"/>
</dbReference>
<keyword evidence="4" id="KW-0808">Transferase</keyword>
<dbReference type="Gene3D" id="3.30.450.40">
    <property type="match status" value="1"/>
</dbReference>
<evidence type="ECO:0000256" key="4">
    <source>
        <dbReference type="ARBA" id="ARBA00022679"/>
    </source>
</evidence>
<organism evidence="8 9">
    <name type="scientific">Halorientalis pallida</name>
    <dbReference type="NCBI Taxonomy" id="2479928"/>
    <lineage>
        <taxon>Archaea</taxon>
        <taxon>Methanobacteriati</taxon>
        <taxon>Methanobacteriota</taxon>
        <taxon>Stenosarchaea group</taxon>
        <taxon>Halobacteria</taxon>
        <taxon>Halobacteriales</taxon>
        <taxon>Haloarculaceae</taxon>
        <taxon>Halorientalis</taxon>
    </lineage>
</organism>
<evidence type="ECO:0000256" key="5">
    <source>
        <dbReference type="ARBA" id="ARBA00022777"/>
    </source>
</evidence>
<dbReference type="EC" id="2.7.13.3" evidence="2"/>
<dbReference type="InterPro" id="IPR035965">
    <property type="entry name" value="PAS-like_dom_sf"/>
</dbReference>
<dbReference type="PANTHER" id="PTHR43711:SF1">
    <property type="entry name" value="HISTIDINE KINASE 1"/>
    <property type="match status" value="1"/>
</dbReference>
<evidence type="ECO:0000256" key="1">
    <source>
        <dbReference type="ARBA" id="ARBA00000085"/>
    </source>
</evidence>
<keyword evidence="6" id="KW-0902">Two-component regulatory system</keyword>
<name>A0A498L4Q8_9EURY</name>
<dbReference type="Pfam" id="PF01590">
    <property type="entry name" value="GAF"/>
    <property type="match status" value="1"/>
</dbReference>
<dbReference type="SMART" id="SM00387">
    <property type="entry name" value="HATPase_c"/>
    <property type="match status" value="1"/>
</dbReference>
<keyword evidence="5" id="KW-0418">Kinase</keyword>
<dbReference type="InterPro" id="IPR005467">
    <property type="entry name" value="His_kinase_dom"/>
</dbReference>
<evidence type="ECO:0000313" key="9">
    <source>
        <dbReference type="Proteomes" id="UP000289691"/>
    </source>
</evidence>
<dbReference type="InterPro" id="IPR003661">
    <property type="entry name" value="HisK_dim/P_dom"/>
</dbReference>
<dbReference type="EMBL" id="RDFA01000001">
    <property type="protein sequence ID" value="RXK51614.1"/>
    <property type="molecule type" value="Genomic_DNA"/>
</dbReference>
<dbReference type="AlphaFoldDB" id="A0A498L4Q8"/>
<feature type="domain" description="Histidine kinase" evidence="7">
    <location>
        <begin position="334"/>
        <end position="531"/>
    </location>
</feature>
<dbReference type="PROSITE" id="PS50109">
    <property type="entry name" value="HIS_KIN"/>
    <property type="match status" value="1"/>
</dbReference>
<dbReference type="GO" id="GO:0000155">
    <property type="term" value="F:phosphorelay sensor kinase activity"/>
    <property type="evidence" value="ECO:0007669"/>
    <property type="project" value="InterPro"/>
</dbReference>
<dbReference type="PRINTS" id="PR00344">
    <property type="entry name" value="BCTRLSENSOR"/>
</dbReference>
<dbReference type="Gene3D" id="3.30.565.10">
    <property type="entry name" value="Histidine kinase-like ATPase, C-terminal domain"/>
    <property type="match status" value="1"/>
</dbReference>
<dbReference type="Pfam" id="PF00512">
    <property type="entry name" value="HisKA"/>
    <property type="match status" value="1"/>
</dbReference>
<gene>
    <name evidence="8" type="ORF">EAF64_03005</name>
</gene>
<dbReference type="InterPro" id="IPR004358">
    <property type="entry name" value="Sig_transdc_His_kin-like_C"/>
</dbReference>
<dbReference type="InterPro" id="IPR036097">
    <property type="entry name" value="HisK_dim/P_sf"/>
</dbReference>
<accession>A0A498L4Q8</accession>
<dbReference type="Gene3D" id="1.10.287.130">
    <property type="match status" value="1"/>
</dbReference>
<dbReference type="Pfam" id="PF08448">
    <property type="entry name" value="PAS_4"/>
    <property type="match status" value="1"/>
</dbReference>
<dbReference type="InterPro" id="IPR003594">
    <property type="entry name" value="HATPase_dom"/>
</dbReference>
<keyword evidence="3" id="KW-0597">Phosphoprotein</keyword>
<comment type="catalytic activity">
    <reaction evidence="1">
        <text>ATP + protein L-histidine = ADP + protein N-phospho-L-histidine.</text>
        <dbReference type="EC" id="2.7.13.3"/>
    </reaction>
</comment>
<dbReference type="InterPro" id="IPR003018">
    <property type="entry name" value="GAF"/>
</dbReference>
<dbReference type="SUPFAM" id="SSF55785">
    <property type="entry name" value="PYP-like sensor domain (PAS domain)"/>
    <property type="match status" value="1"/>
</dbReference>
<keyword evidence="9" id="KW-1185">Reference proteome</keyword>
<sequence length="531" mass="59698">MFGGDLVSRTSANPFEGGFRVRTRMAGEDASPVDTESVEDLLDRMTDAFMGLDDEWRFTYLNEQGRQIICEAMDEDLTVEELQGRTMWGAIPELEGTVFEEHYREAMVTQSAVSFEAEYEPLDAWFEVHAYPSESGLSVYFRDVTERRRQRKELEKRETVLREMYEVISDQDRSFEDRVEGLLAIGCRELGVEYGTLSRVRDDEYVFEVVLAPDDSLESGDVVDLEETHCERVVVSEERLVTGDVASDHPELTGSAGYREWGINCYLGTPVVVDGDVYGTFCFYDAETRRRSFSEWEVTLVDTMGRWIGSALERKLAAERLGRQNERLEQFATIVSHDLRNPLGVAQKRLDLVVRDCESDHLSEVERAHDRMETLIDDVLTMARAGETVEDISDVEMVAVAEDAWDNVRTGDASLEVDDELVVVCDRSRLQQLLENLFRNAVEHGTDEDGDDSVTVQIAGRPDGFVVADDGPGVPETERESVFEFGHSGSGGSGVGLSIVEQIATAHGWTVSLTDDWDGGARFEFQTTAER</sequence>
<evidence type="ECO:0000259" key="7">
    <source>
        <dbReference type="PROSITE" id="PS50109"/>
    </source>
</evidence>
<protein>
    <recommendedName>
        <fullName evidence="2">histidine kinase</fullName>
        <ecNumber evidence="2">2.7.13.3</ecNumber>
    </recommendedName>
</protein>
<dbReference type="SUPFAM" id="SSF47384">
    <property type="entry name" value="Homodimeric domain of signal transducing histidine kinase"/>
    <property type="match status" value="1"/>
</dbReference>
<reference evidence="8 9" key="1">
    <citation type="submission" date="2019-01" db="EMBL/GenBank/DDBJ databases">
        <title>Halorientalis sp. F13-25 a new haloarchaeum isolated from hypersaline water.</title>
        <authorList>
            <person name="Ana D.-V."/>
            <person name="Cristina S.-P."/>
            <person name="Antonio V."/>
        </authorList>
    </citation>
    <scope>NUCLEOTIDE SEQUENCE [LARGE SCALE GENOMIC DNA]</scope>
    <source>
        <strain evidence="8 9">F13-25</strain>
    </source>
</reference>
<dbReference type="InterPro" id="IPR050736">
    <property type="entry name" value="Sensor_HK_Regulatory"/>
</dbReference>
<proteinExistence type="predicted"/>
<dbReference type="Pfam" id="PF02518">
    <property type="entry name" value="HATPase_c"/>
    <property type="match status" value="1"/>
</dbReference>
<evidence type="ECO:0000256" key="6">
    <source>
        <dbReference type="ARBA" id="ARBA00023012"/>
    </source>
</evidence>
<dbReference type="Gene3D" id="3.30.450.20">
    <property type="entry name" value="PAS domain"/>
    <property type="match status" value="1"/>
</dbReference>
<dbReference type="SUPFAM" id="SSF55781">
    <property type="entry name" value="GAF domain-like"/>
    <property type="match status" value="1"/>
</dbReference>
<dbReference type="InterPro" id="IPR013656">
    <property type="entry name" value="PAS_4"/>
</dbReference>
<dbReference type="Proteomes" id="UP000289691">
    <property type="component" value="Unassembled WGS sequence"/>
</dbReference>
<evidence type="ECO:0000313" key="8">
    <source>
        <dbReference type="EMBL" id="RXK51614.1"/>
    </source>
</evidence>
<dbReference type="PANTHER" id="PTHR43711">
    <property type="entry name" value="TWO-COMPONENT HISTIDINE KINASE"/>
    <property type="match status" value="1"/>
</dbReference>
<dbReference type="InterPro" id="IPR029016">
    <property type="entry name" value="GAF-like_dom_sf"/>
</dbReference>
<dbReference type="SMART" id="SM00065">
    <property type="entry name" value="GAF"/>
    <property type="match status" value="1"/>
</dbReference>
<comment type="caution">
    <text evidence="8">The sequence shown here is derived from an EMBL/GenBank/DDBJ whole genome shotgun (WGS) entry which is preliminary data.</text>
</comment>
<dbReference type="CDD" id="cd00082">
    <property type="entry name" value="HisKA"/>
    <property type="match status" value="1"/>
</dbReference>
<evidence type="ECO:0000256" key="2">
    <source>
        <dbReference type="ARBA" id="ARBA00012438"/>
    </source>
</evidence>
<dbReference type="SUPFAM" id="SSF55874">
    <property type="entry name" value="ATPase domain of HSP90 chaperone/DNA topoisomerase II/histidine kinase"/>
    <property type="match status" value="1"/>
</dbReference>
<evidence type="ECO:0000256" key="3">
    <source>
        <dbReference type="ARBA" id="ARBA00022553"/>
    </source>
</evidence>